<dbReference type="InterPro" id="IPR014036">
    <property type="entry name" value="DeoR-like_C"/>
</dbReference>
<dbReference type="Gene3D" id="1.10.10.10">
    <property type="entry name" value="Winged helix-like DNA-binding domain superfamily/Winged helix DNA-binding domain"/>
    <property type="match status" value="1"/>
</dbReference>
<keyword evidence="2 5" id="KW-0238">DNA-binding</keyword>
<dbReference type="SUPFAM" id="SSF100950">
    <property type="entry name" value="NagB/RpiA/CoA transferase-like"/>
    <property type="match status" value="1"/>
</dbReference>
<dbReference type="GO" id="GO:0003677">
    <property type="term" value="F:DNA binding"/>
    <property type="evidence" value="ECO:0007669"/>
    <property type="project" value="UniProtKB-KW"/>
</dbReference>
<evidence type="ECO:0000259" key="4">
    <source>
        <dbReference type="PROSITE" id="PS51000"/>
    </source>
</evidence>
<dbReference type="Proteomes" id="UP000700908">
    <property type="component" value="Unassembled WGS sequence"/>
</dbReference>
<organism evidence="5 6">
    <name type="scientific">Collinsella ureilytica</name>
    <dbReference type="NCBI Taxonomy" id="2869515"/>
    <lineage>
        <taxon>Bacteria</taxon>
        <taxon>Bacillati</taxon>
        <taxon>Actinomycetota</taxon>
        <taxon>Coriobacteriia</taxon>
        <taxon>Coriobacteriales</taxon>
        <taxon>Coriobacteriaceae</taxon>
        <taxon>Collinsella</taxon>
    </lineage>
</organism>
<name>A0ABS7MIK3_9ACTN</name>
<dbReference type="PRINTS" id="PR00037">
    <property type="entry name" value="HTHLACR"/>
</dbReference>
<evidence type="ECO:0000313" key="5">
    <source>
        <dbReference type="EMBL" id="MBY4797117.1"/>
    </source>
</evidence>
<dbReference type="InterPro" id="IPR018356">
    <property type="entry name" value="Tscrpt_reg_HTH_DeoR_CS"/>
</dbReference>
<dbReference type="InterPro" id="IPR037171">
    <property type="entry name" value="NagB/RpiA_transferase-like"/>
</dbReference>
<dbReference type="EMBL" id="JAIMFO010000004">
    <property type="protein sequence ID" value="MBY4797117.1"/>
    <property type="molecule type" value="Genomic_DNA"/>
</dbReference>
<dbReference type="InterPro" id="IPR036390">
    <property type="entry name" value="WH_DNA-bd_sf"/>
</dbReference>
<dbReference type="PROSITE" id="PS51000">
    <property type="entry name" value="HTH_DEOR_2"/>
    <property type="match status" value="1"/>
</dbReference>
<evidence type="ECO:0000256" key="2">
    <source>
        <dbReference type="ARBA" id="ARBA00023125"/>
    </source>
</evidence>
<dbReference type="InterPro" id="IPR036388">
    <property type="entry name" value="WH-like_DNA-bd_sf"/>
</dbReference>
<gene>
    <name evidence="5" type="ORF">K6V98_01895</name>
</gene>
<feature type="domain" description="HTH deoR-type" evidence="4">
    <location>
        <begin position="5"/>
        <end position="60"/>
    </location>
</feature>
<accession>A0ABS7MIK3</accession>
<proteinExistence type="predicted"/>
<evidence type="ECO:0000256" key="3">
    <source>
        <dbReference type="ARBA" id="ARBA00023163"/>
    </source>
</evidence>
<protein>
    <submittedName>
        <fullName evidence="5">DeoR/GlpR family DNA-binding transcription regulator</fullName>
    </submittedName>
</protein>
<dbReference type="Pfam" id="PF08220">
    <property type="entry name" value="HTH_DeoR"/>
    <property type="match status" value="1"/>
</dbReference>
<keyword evidence="3" id="KW-0804">Transcription</keyword>
<keyword evidence="1" id="KW-0805">Transcription regulation</keyword>
<dbReference type="PANTHER" id="PTHR30363:SF46">
    <property type="entry name" value="LYSR FAMILY TRANSCRIPTIONAL REGULATOR"/>
    <property type="match status" value="1"/>
</dbReference>
<dbReference type="SMART" id="SM00420">
    <property type="entry name" value="HTH_DEOR"/>
    <property type="match status" value="1"/>
</dbReference>
<keyword evidence="6" id="KW-1185">Reference proteome</keyword>
<dbReference type="SMART" id="SM01134">
    <property type="entry name" value="DeoRC"/>
    <property type="match status" value="1"/>
</dbReference>
<dbReference type="SUPFAM" id="SSF46785">
    <property type="entry name" value="Winged helix' DNA-binding domain"/>
    <property type="match status" value="1"/>
</dbReference>
<dbReference type="PANTHER" id="PTHR30363">
    <property type="entry name" value="HTH-TYPE TRANSCRIPTIONAL REGULATOR SRLR-RELATED"/>
    <property type="match status" value="1"/>
</dbReference>
<dbReference type="PROSITE" id="PS00894">
    <property type="entry name" value="HTH_DEOR_1"/>
    <property type="match status" value="1"/>
</dbReference>
<sequence length="253" mass="27842">MTEYAEERRERIVQLISEGGRIQVQRLAELLEVSPMTIRRDLERLESEGSISRVHGAASRGRERGYELKRADNVGEKRAIAEVAADFVHSGDTVFLDAGTTTFEIARRILDVPDLTVVTVDIKIAFLFTQCSDAEVMCCGGFVQRETGCVVGTFANQMVGYVQFDCAFLGVASISRDFNVLTPTMDKVTMKRTVIAGSERSYLVADASKFNRKALLKVNSLAAYTEVITTRTFSPDEEARLAALGACIHAVTV</sequence>
<dbReference type="RefSeq" id="WP_222198844.1">
    <property type="nucleotide sequence ID" value="NZ_JAIMFO010000004.1"/>
</dbReference>
<dbReference type="Pfam" id="PF00455">
    <property type="entry name" value="DeoRC"/>
    <property type="match status" value="1"/>
</dbReference>
<dbReference type="InterPro" id="IPR050313">
    <property type="entry name" value="Carb_Metab_HTH_regulators"/>
</dbReference>
<evidence type="ECO:0000313" key="6">
    <source>
        <dbReference type="Proteomes" id="UP000700908"/>
    </source>
</evidence>
<dbReference type="Gene3D" id="3.40.50.1360">
    <property type="match status" value="1"/>
</dbReference>
<comment type="caution">
    <text evidence="5">The sequence shown here is derived from an EMBL/GenBank/DDBJ whole genome shotgun (WGS) entry which is preliminary data.</text>
</comment>
<evidence type="ECO:0000256" key="1">
    <source>
        <dbReference type="ARBA" id="ARBA00023015"/>
    </source>
</evidence>
<reference evidence="5 6" key="1">
    <citation type="submission" date="2021-08" db="EMBL/GenBank/DDBJ databases">
        <title>Collinsella faecalis sp. nov. isolated from swine faeces.</title>
        <authorList>
            <person name="Oh B.S."/>
            <person name="Lee J.H."/>
        </authorList>
    </citation>
    <scope>NUCLEOTIDE SEQUENCE [LARGE SCALE GENOMIC DNA]</scope>
    <source>
        <strain evidence="5 6">AGMB00827</strain>
    </source>
</reference>
<dbReference type="InterPro" id="IPR001034">
    <property type="entry name" value="DeoR_HTH"/>
</dbReference>